<organism evidence="1 2">
    <name type="scientific">Coemansia biformis</name>
    <dbReference type="NCBI Taxonomy" id="1286918"/>
    <lineage>
        <taxon>Eukaryota</taxon>
        <taxon>Fungi</taxon>
        <taxon>Fungi incertae sedis</taxon>
        <taxon>Zoopagomycota</taxon>
        <taxon>Kickxellomycotina</taxon>
        <taxon>Kickxellomycetes</taxon>
        <taxon>Kickxellales</taxon>
        <taxon>Kickxellaceae</taxon>
        <taxon>Coemansia</taxon>
    </lineage>
</organism>
<dbReference type="EMBL" id="JANBOI010002338">
    <property type="protein sequence ID" value="KAJ1722575.1"/>
    <property type="molecule type" value="Genomic_DNA"/>
</dbReference>
<protein>
    <submittedName>
        <fullName evidence="1">Uncharacterized protein</fullName>
    </submittedName>
</protein>
<keyword evidence="2" id="KW-1185">Reference proteome</keyword>
<sequence>MFKVAAGEPIIRENMGAIIAGVATILDGWNLVVDATTEAYGTWLFSAVYVVGADTSASPTITMYEGNIPFMTKNGNAAFVRLVVSATERSCIVEGNRQGKPRETMFQFAV</sequence>
<reference evidence="1" key="1">
    <citation type="submission" date="2022-07" db="EMBL/GenBank/DDBJ databases">
        <title>Phylogenomic reconstructions and comparative analyses of Kickxellomycotina fungi.</title>
        <authorList>
            <person name="Reynolds N.K."/>
            <person name="Stajich J.E."/>
            <person name="Barry K."/>
            <person name="Grigoriev I.V."/>
            <person name="Crous P."/>
            <person name="Smith M.E."/>
        </authorList>
    </citation>
    <scope>NUCLEOTIDE SEQUENCE</scope>
    <source>
        <strain evidence="1">BCRC 34381</strain>
    </source>
</reference>
<proteinExistence type="predicted"/>
<gene>
    <name evidence="1" type="ORF">LPJ61_005915</name>
</gene>
<evidence type="ECO:0000313" key="1">
    <source>
        <dbReference type="EMBL" id="KAJ1722575.1"/>
    </source>
</evidence>
<dbReference type="Proteomes" id="UP001143981">
    <property type="component" value="Unassembled WGS sequence"/>
</dbReference>
<dbReference type="AlphaFoldDB" id="A0A9W8CQL5"/>
<comment type="caution">
    <text evidence="1">The sequence shown here is derived from an EMBL/GenBank/DDBJ whole genome shotgun (WGS) entry which is preliminary data.</text>
</comment>
<accession>A0A9W8CQL5</accession>
<evidence type="ECO:0000313" key="2">
    <source>
        <dbReference type="Proteomes" id="UP001143981"/>
    </source>
</evidence>
<name>A0A9W8CQL5_9FUNG</name>